<dbReference type="PANTHER" id="PTHR11036">
    <property type="entry name" value="SEMAPHORIN"/>
    <property type="match status" value="1"/>
</dbReference>
<dbReference type="RefSeq" id="XP_009030779.1">
    <property type="nucleotide sequence ID" value="XM_009032531.1"/>
</dbReference>
<accession>T1FHY8</accession>
<dbReference type="OrthoDB" id="9988752at2759"/>
<dbReference type="EnsemblMetazoa" id="HelroT182230">
    <property type="protein sequence ID" value="HelroP182230"/>
    <property type="gene ID" value="HelroG182230"/>
</dbReference>
<evidence type="ECO:0000256" key="1">
    <source>
        <dbReference type="PROSITE-ProRule" id="PRU00352"/>
    </source>
</evidence>
<dbReference type="HOGENOM" id="CLU_1483572_0_0_1"/>
<dbReference type="STRING" id="6412.T1FHY8"/>
<dbReference type="InterPro" id="IPR036352">
    <property type="entry name" value="Semap_dom_sf"/>
</dbReference>
<dbReference type="GeneID" id="20208437"/>
<name>T1FHY8_HELRO</name>
<dbReference type="InParanoid" id="T1FHY8"/>
<evidence type="ECO:0000259" key="2">
    <source>
        <dbReference type="PROSITE" id="PS51004"/>
    </source>
</evidence>
<reference evidence="4" key="3">
    <citation type="submission" date="2015-06" db="UniProtKB">
        <authorList>
            <consortium name="EnsemblMetazoa"/>
        </authorList>
    </citation>
    <scope>IDENTIFICATION</scope>
</reference>
<sequence>MNKYLHMDSSTNLFTHPLVQHFKSLTFDLEGSNIIVGARDHIVKLSMEDLNVVEVLEWKVPMASLVRCKSYNFQDCSNYVKLVVVYNDTLLACGSSAHNPMCTYRSLQHLSSTNNSIPDKGRIPHYPHDQHTYLMTSEGYLYTSMYIDSMRQEPLIVKSLLDKKLLYTSKSWVYMLLIIIDG</sequence>
<dbReference type="EMBL" id="AMQM01008059">
    <property type="status" value="NOT_ANNOTATED_CDS"/>
    <property type="molecule type" value="Genomic_DNA"/>
</dbReference>
<dbReference type="PROSITE" id="PS51004">
    <property type="entry name" value="SEMA"/>
    <property type="match status" value="1"/>
</dbReference>
<evidence type="ECO:0000313" key="5">
    <source>
        <dbReference type="Proteomes" id="UP000015101"/>
    </source>
</evidence>
<dbReference type="InterPro" id="IPR015943">
    <property type="entry name" value="WD40/YVTN_repeat-like_dom_sf"/>
</dbReference>
<dbReference type="InterPro" id="IPR027231">
    <property type="entry name" value="Semaphorin"/>
</dbReference>
<protein>
    <recommendedName>
        <fullName evidence="2">Sema domain-containing protein</fullName>
    </recommendedName>
</protein>
<reference evidence="5" key="1">
    <citation type="submission" date="2012-12" db="EMBL/GenBank/DDBJ databases">
        <authorList>
            <person name="Hellsten U."/>
            <person name="Grimwood J."/>
            <person name="Chapman J.A."/>
            <person name="Shapiro H."/>
            <person name="Aerts A."/>
            <person name="Otillar R.P."/>
            <person name="Terry A.Y."/>
            <person name="Boore J.L."/>
            <person name="Simakov O."/>
            <person name="Marletaz F."/>
            <person name="Cho S.-J."/>
            <person name="Edsinger-Gonzales E."/>
            <person name="Havlak P."/>
            <person name="Kuo D.-H."/>
            <person name="Larsson T."/>
            <person name="Lv J."/>
            <person name="Arendt D."/>
            <person name="Savage R."/>
            <person name="Osoegawa K."/>
            <person name="de Jong P."/>
            <person name="Lindberg D.R."/>
            <person name="Seaver E.C."/>
            <person name="Weisblat D.A."/>
            <person name="Putnam N.H."/>
            <person name="Grigoriev I.V."/>
            <person name="Rokhsar D.S."/>
        </authorList>
    </citation>
    <scope>NUCLEOTIDE SEQUENCE</scope>
</reference>
<evidence type="ECO:0000313" key="3">
    <source>
        <dbReference type="EMBL" id="ESN91154.1"/>
    </source>
</evidence>
<dbReference type="AlphaFoldDB" id="T1FHY8"/>
<dbReference type="EMBL" id="KB097717">
    <property type="protein sequence ID" value="ESN91154.1"/>
    <property type="molecule type" value="Genomic_DNA"/>
</dbReference>
<proteinExistence type="predicted"/>
<gene>
    <name evidence="4" type="primary">20208437</name>
    <name evidence="3" type="ORF">HELRODRAFT_182230</name>
</gene>
<evidence type="ECO:0000313" key="4">
    <source>
        <dbReference type="EnsemblMetazoa" id="HelroP182230"/>
    </source>
</evidence>
<comment type="caution">
    <text evidence="1">Lacks conserved residue(s) required for the propagation of feature annotation.</text>
</comment>
<reference evidence="3 5" key="2">
    <citation type="journal article" date="2013" name="Nature">
        <title>Insights into bilaterian evolution from three spiralian genomes.</title>
        <authorList>
            <person name="Simakov O."/>
            <person name="Marletaz F."/>
            <person name="Cho S.J."/>
            <person name="Edsinger-Gonzales E."/>
            <person name="Havlak P."/>
            <person name="Hellsten U."/>
            <person name="Kuo D.H."/>
            <person name="Larsson T."/>
            <person name="Lv J."/>
            <person name="Arendt D."/>
            <person name="Savage R."/>
            <person name="Osoegawa K."/>
            <person name="de Jong P."/>
            <person name="Grimwood J."/>
            <person name="Chapman J.A."/>
            <person name="Shapiro H."/>
            <person name="Aerts A."/>
            <person name="Otillar R.P."/>
            <person name="Terry A.Y."/>
            <person name="Boore J.L."/>
            <person name="Grigoriev I.V."/>
            <person name="Lindberg D.R."/>
            <person name="Seaver E.C."/>
            <person name="Weisblat D.A."/>
            <person name="Putnam N.H."/>
            <person name="Rokhsar D.S."/>
        </authorList>
    </citation>
    <scope>NUCLEOTIDE SEQUENCE</scope>
</reference>
<dbReference type="PANTHER" id="PTHR11036:SF79">
    <property type="entry name" value="SEMAPHORIN 5C, ISOFORM A"/>
    <property type="match status" value="1"/>
</dbReference>
<dbReference type="EMBL" id="AMQM01008058">
    <property type="status" value="NOT_ANNOTATED_CDS"/>
    <property type="molecule type" value="Genomic_DNA"/>
</dbReference>
<dbReference type="KEGG" id="hro:HELRODRAFT_182230"/>
<dbReference type="Proteomes" id="UP000015101">
    <property type="component" value="Unassembled WGS sequence"/>
</dbReference>
<organism evidence="4 5">
    <name type="scientific">Helobdella robusta</name>
    <name type="common">Californian leech</name>
    <dbReference type="NCBI Taxonomy" id="6412"/>
    <lineage>
        <taxon>Eukaryota</taxon>
        <taxon>Metazoa</taxon>
        <taxon>Spiralia</taxon>
        <taxon>Lophotrochozoa</taxon>
        <taxon>Annelida</taxon>
        <taxon>Clitellata</taxon>
        <taxon>Hirudinea</taxon>
        <taxon>Rhynchobdellida</taxon>
        <taxon>Glossiphoniidae</taxon>
        <taxon>Helobdella</taxon>
    </lineage>
</organism>
<keyword evidence="5" id="KW-1185">Reference proteome</keyword>
<feature type="domain" description="Sema" evidence="2">
    <location>
        <begin position="1"/>
        <end position="182"/>
    </location>
</feature>
<dbReference type="eggNOG" id="KOG3611">
    <property type="taxonomic scope" value="Eukaryota"/>
</dbReference>
<dbReference type="CTD" id="20208437"/>
<dbReference type="Gene3D" id="2.130.10.10">
    <property type="entry name" value="YVTN repeat-like/Quinoprotein amine dehydrogenase"/>
    <property type="match status" value="1"/>
</dbReference>
<dbReference type="SUPFAM" id="SSF101912">
    <property type="entry name" value="Sema domain"/>
    <property type="match status" value="1"/>
</dbReference>
<dbReference type="InterPro" id="IPR001627">
    <property type="entry name" value="Semap_dom"/>
</dbReference>
<dbReference type="GO" id="GO:0030215">
    <property type="term" value="F:semaphorin receptor binding"/>
    <property type="evidence" value="ECO:0007669"/>
    <property type="project" value="InterPro"/>
</dbReference>